<dbReference type="InterPro" id="IPR036526">
    <property type="entry name" value="C-N_Hydrolase_sf"/>
</dbReference>
<name>J9G7T9_9ZZZZ</name>
<reference evidence="3" key="1">
    <citation type="journal article" date="2012" name="PLoS ONE">
        <title>Gene sets for utilization of primary and secondary nutrition supplies in the distal gut of endangered iberian lynx.</title>
        <authorList>
            <person name="Alcaide M."/>
            <person name="Messina E."/>
            <person name="Richter M."/>
            <person name="Bargiela R."/>
            <person name="Peplies J."/>
            <person name="Huws S.A."/>
            <person name="Newbold C.J."/>
            <person name="Golyshin P.N."/>
            <person name="Simon M.A."/>
            <person name="Lopez G."/>
            <person name="Yakimov M.M."/>
            <person name="Ferrer M."/>
        </authorList>
    </citation>
    <scope>NUCLEOTIDE SEQUENCE</scope>
</reference>
<dbReference type="InterPro" id="IPR003010">
    <property type="entry name" value="C-N_Hydrolase"/>
</dbReference>
<dbReference type="Pfam" id="PF00795">
    <property type="entry name" value="CN_hydrolase"/>
    <property type="match status" value="1"/>
</dbReference>
<dbReference type="FunFam" id="3.60.110.10:FF:000010">
    <property type="entry name" value="Carbon-nitrogen hydrolase"/>
    <property type="match status" value="1"/>
</dbReference>
<dbReference type="PROSITE" id="PS50263">
    <property type="entry name" value="CN_HYDROLASE"/>
    <property type="match status" value="1"/>
</dbReference>
<evidence type="ECO:0000313" key="3">
    <source>
        <dbReference type="EMBL" id="EJX03317.1"/>
    </source>
</evidence>
<dbReference type="GO" id="GO:0050126">
    <property type="term" value="F:N-carbamoylputrescine amidase activity"/>
    <property type="evidence" value="ECO:0007669"/>
    <property type="project" value="TreeGrafter"/>
</dbReference>
<feature type="domain" description="CN hydrolase" evidence="2">
    <location>
        <begin position="14"/>
        <end position="274"/>
    </location>
</feature>
<sequence length="304" mass="34255">MKNQIHTIMMKRTIKVGIIQQSCSNDLHHNLSKLHHNIEQVAAAGAELVVLQELHNTPYFCQTENTELFDLAEPIPGPSTGFYSELAAAYGIVLVTSLFEKRAPGLYHNTAVVFDKDGSIAGKYRKMHIPDDPAYYEKFYFTPGDLGFEPIQTSIGKLGVQVCWDQWYPEGARIMALKGAELLIYPTAIGWESTDTQDEKLRQLGAWVTVQRGHAVANGLPVIAVNRVGLEPDPSGQTHGIQFWGNSFVAGPQGEILAQASNLKEENMVVEIDMNRSENVRRWWPFLRDRRIEEFGQLTRRFID</sequence>
<dbReference type="GO" id="GO:0033388">
    <property type="term" value="P:putrescine biosynthetic process from arginine"/>
    <property type="evidence" value="ECO:0007669"/>
    <property type="project" value="TreeGrafter"/>
</dbReference>
<dbReference type="InterPro" id="IPR050345">
    <property type="entry name" value="Aliph_Amidase/BUP"/>
</dbReference>
<evidence type="ECO:0000259" key="2">
    <source>
        <dbReference type="PROSITE" id="PS50263"/>
    </source>
</evidence>
<evidence type="ECO:0000256" key="1">
    <source>
        <dbReference type="ARBA" id="ARBA00022801"/>
    </source>
</evidence>
<accession>J9G7T9</accession>
<dbReference type="PANTHER" id="PTHR43674">
    <property type="entry name" value="NITRILASE C965.09-RELATED"/>
    <property type="match status" value="1"/>
</dbReference>
<protein>
    <submittedName>
        <fullName evidence="3">Beta-ureidopropionase</fullName>
    </submittedName>
</protein>
<comment type="caution">
    <text evidence="3">The sequence shown here is derived from an EMBL/GenBank/DDBJ whole genome shotgun (WGS) entry which is preliminary data.</text>
</comment>
<organism evidence="3">
    <name type="scientific">gut metagenome</name>
    <dbReference type="NCBI Taxonomy" id="749906"/>
    <lineage>
        <taxon>unclassified sequences</taxon>
        <taxon>metagenomes</taxon>
        <taxon>organismal metagenomes</taxon>
    </lineage>
</organism>
<dbReference type="CDD" id="cd07573">
    <property type="entry name" value="CPA"/>
    <property type="match status" value="1"/>
</dbReference>
<dbReference type="EMBL" id="AMCI01002212">
    <property type="protein sequence ID" value="EJX03317.1"/>
    <property type="molecule type" value="Genomic_DNA"/>
</dbReference>
<dbReference type="SUPFAM" id="SSF56317">
    <property type="entry name" value="Carbon-nitrogen hydrolase"/>
    <property type="match status" value="1"/>
</dbReference>
<dbReference type="PANTHER" id="PTHR43674:SF2">
    <property type="entry name" value="BETA-UREIDOPROPIONASE"/>
    <property type="match status" value="1"/>
</dbReference>
<keyword evidence="1" id="KW-0378">Hydrolase</keyword>
<gene>
    <name evidence="3" type="ORF">EVA_08581</name>
</gene>
<proteinExistence type="predicted"/>
<dbReference type="Gene3D" id="3.60.110.10">
    <property type="entry name" value="Carbon-nitrogen hydrolase"/>
    <property type="match status" value="1"/>
</dbReference>
<dbReference type="AlphaFoldDB" id="J9G7T9"/>